<dbReference type="InterPro" id="IPR029365">
    <property type="entry name" value="TMEM238"/>
</dbReference>
<evidence type="ECO:0008006" key="4">
    <source>
        <dbReference type="Google" id="ProtNLM"/>
    </source>
</evidence>
<dbReference type="PANTHER" id="PTHR28613">
    <property type="entry name" value="SI:CH211-232M10.4-RELATED"/>
    <property type="match status" value="1"/>
</dbReference>
<comment type="caution">
    <text evidence="2">The sequence shown here is derived from an EMBL/GenBank/DDBJ whole genome shotgun (WGS) entry which is preliminary data.</text>
</comment>
<keyword evidence="1" id="KW-0812">Transmembrane</keyword>
<feature type="transmembrane region" description="Helical" evidence="1">
    <location>
        <begin position="45"/>
        <end position="64"/>
    </location>
</feature>
<keyword evidence="1" id="KW-1133">Transmembrane helix</keyword>
<evidence type="ECO:0000313" key="3">
    <source>
        <dbReference type="Proteomes" id="UP001187315"/>
    </source>
</evidence>
<protein>
    <recommendedName>
        <fullName evidence="4">Transmembrane protein 238</fullName>
    </recommendedName>
</protein>
<dbReference type="EMBL" id="JAVHJS010000002">
    <property type="protein sequence ID" value="KAK2866229.1"/>
    <property type="molecule type" value="Genomic_DNA"/>
</dbReference>
<sequence>MGPRCIGSCLPLFVLGVVFDVVGLAVLLVGALADLRLDGRFYGDFLIYTGSIVVFLSLVWWVLWYTGNATITSDDLEKNTLDSLALLARRFSKRLSHAGVKSTEGGEKNKCVDALELMNGSVPVYIHIPTRQISGMESYDNAAFESVDKTAPCEKTVDLEIVRNGRIERLL</sequence>
<reference evidence="2" key="1">
    <citation type="submission" date="2023-08" db="EMBL/GenBank/DDBJ databases">
        <title>Pelteobagrus vachellii genome.</title>
        <authorList>
            <person name="Liu H."/>
        </authorList>
    </citation>
    <scope>NUCLEOTIDE SEQUENCE</scope>
    <source>
        <strain evidence="2">PRFRI_2022a</strain>
        <tissue evidence="2">Muscle</tissue>
    </source>
</reference>
<keyword evidence="1" id="KW-0472">Membrane</keyword>
<dbReference type="Pfam" id="PF15125">
    <property type="entry name" value="TMEM238"/>
    <property type="match status" value="1"/>
</dbReference>
<proteinExistence type="predicted"/>
<gene>
    <name evidence="2" type="ORF">Q7C36_002285</name>
</gene>
<keyword evidence="3" id="KW-1185">Reference proteome</keyword>
<dbReference type="PANTHER" id="PTHR28613:SF7">
    <property type="entry name" value="TRANSMEMBRANE PROTEIN 238"/>
    <property type="match status" value="1"/>
</dbReference>
<organism evidence="2 3">
    <name type="scientific">Tachysurus vachellii</name>
    <name type="common">Darkbarbel catfish</name>
    <name type="synonym">Pelteobagrus vachellii</name>
    <dbReference type="NCBI Taxonomy" id="175792"/>
    <lineage>
        <taxon>Eukaryota</taxon>
        <taxon>Metazoa</taxon>
        <taxon>Chordata</taxon>
        <taxon>Craniata</taxon>
        <taxon>Vertebrata</taxon>
        <taxon>Euteleostomi</taxon>
        <taxon>Actinopterygii</taxon>
        <taxon>Neopterygii</taxon>
        <taxon>Teleostei</taxon>
        <taxon>Ostariophysi</taxon>
        <taxon>Siluriformes</taxon>
        <taxon>Bagridae</taxon>
        <taxon>Tachysurus</taxon>
    </lineage>
</organism>
<evidence type="ECO:0000313" key="2">
    <source>
        <dbReference type="EMBL" id="KAK2866229.1"/>
    </source>
</evidence>
<evidence type="ECO:0000256" key="1">
    <source>
        <dbReference type="SAM" id="Phobius"/>
    </source>
</evidence>
<accession>A0AA88P6I3</accession>
<dbReference type="Proteomes" id="UP001187315">
    <property type="component" value="Unassembled WGS sequence"/>
</dbReference>
<feature type="transmembrane region" description="Helical" evidence="1">
    <location>
        <begin position="12"/>
        <end position="33"/>
    </location>
</feature>
<dbReference type="AlphaFoldDB" id="A0AA88P6I3"/>
<name>A0AA88P6I3_TACVA</name>